<dbReference type="RefSeq" id="WP_154288394.1">
    <property type="nucleotide sequence ID" value="NZ_WKJI01000004.1"/>
</dbReference>
<feature type="chain" id="PRO_5029863627" description="Outer membrane beta-barrel protein" evidence="1">
    <location>
        <begin position="20"/>
        <end position="227"/>
    </location>
</feature>
<accession>A0A7K0FQR9</accession>
<reference evidence="2 3" key="1">
    <citation type="submission" date="2019-11" db="EMBL/GenBank/DDBJ databases">
        <authorList>
            <person name="Cheng Q."/>
            <person name="Yang Z."/>
        </authorList>
    </citation>
    <scope>NUCLEOTIDE SEQUENCE [LARGE SCALE GENOMIC DNA]</scope>
    <source>
        <strain evidence="2 3">HX-22-1</strain>
    </source>
</reference>
<evidence type="ECO:0000256" key="1">
    <source>
        <dbReference type="SAM" id="SignalP"/>
    </source>
</evidence>
<evidence type="ECO:0000313" key="3">
    <source>
        <dbReference type="Proteomes" id="UP000462931"/>
    </source>
</evidence>
<evidence type="ECO:0000313" key="2">
    <source>
        <dbReference type="EMBL" id="MRX48304.1"/>
    </source>
</evidence>
<dbReference type="EMBL" id="WKJI01000004">
    <property type="protein sequence ID" value="MRX48304.1"/>
    <property type="molecule type" value="Genomic_DNA"/>
</dbReference>
<organism evidence="2 3">
    <name type="scientific">Pedobacter puniceum</name>
    <dbReference type="NCBI Taxonomy" id="2666136"/>
    <lineage>
        <taxon>Bacteria</taxon>
        <taxon>Pseudomonadati</taxon>
        <taxon>Bacteroidota</taxon>
        <taxon>Sphingobacteriia</taxon>
        <taxon>Sphingobacteriales</taxon>
        <taxon>Sphingobacteriaceae</taxon>
        <taxon>Pedobacter</taxon>
    </lineage>
</organism>
<dbReference type="Proteomes" id="UP000462931">
    <property type="component" value="Unassembled WGS sequence"/>
</dbReference>
<name>A0A7K0FQR9_9SPHI</name>
<feature type="signal peptide" evidence="1">
    <location>
        <begin position="1"/>
        <end position="19"/>
    </location>
</feature>
<sequence>MKKLLFLTLGIIIYGQAFSQSQNNYSYSFGIKAANFGDFPKLMNEVRGSESYRSSYLNGFVFKFNDNQISYRFVGSKYYDKNYTFKNVCHDCETVTGTFSDFTLKAGFERSLIYGVIQPYYGLDLGYRKIYFDGTANNANNNTLLYDVVVEKNGALIHPLLGVKVNLYKAMFTVSAEAGIDILYSNDRETKTLNDGNRTTSIANFRRWGFYNLPLSMLSLQYNFGRQ</sequence>
<keyword evidence="3" id="KW-1185">Reference proteome</keyword>
<comment type="caution">
    <text evidence="2">The sequence shown here is derived from an EMBL/GenBank/DDBJ whole genome shotgun (WGS) entry which is preliminary data.</text>
</comment>
<protein>
    <recommendedName>
        <fullName evidence="4">Outer membrane beta-barrel protein</fullName>
    </recommendedName>
</protein>
<dbReference type="AlphaFoldDB" id="A0A7K0FQR9"/>
<keyword evidence="1" id="KW-0732">Signal</keyword>
<proteinExistence type="predicted"/>
<evidence type="ECO:0008006" key="4">
    <source>
        <dbReference type="Google" id="ProtNLM"/>
    </source>
</evidence>
<gene>
    <name evidence="2" type="ORF">GJJ64_13985</name>
</gene>